<dbReference type="AlphaFoldDB" id="A0A4S8NZ58"/>
<organism evidence="2 3">
    <name type="scientific">Glycomyces paridis</name>
    <dbReference type="NCBI Taxonomy" id="2126555"/>
    <lineage>
        <taxon>Bacteria</taxon>
        <taxon>Bacillati</taxon>
        <taxon>Actinomycetota</taxon>
        <taxon>Actinomycetes</taxon>
        <taxon>Glycomycetales</taxon>
        <taxon>Glycomycetaceae</taxon>
        <taxon>Glycomyces</taxon>
    </lineage>
</organism>
<evidence type="ECO:0000313" key="3">
    <source>
        <dbReference type="Proteomes" id="UP000305792"/>
    </source>
</evidence>
<proteinExistence type="predicted"/>
<dbReference type="RefSeq" id="WP_136532203.1">
    <property type="nucleotide sequence ID" value="NZ_STGX01000023.1"/>
</dbReference>
<sequence>MALPFAALVATVMASAGTDWLLGAVIGVVVWQWLYAIGVGDQYQGLRAVLLAASRGTLPLEQTAAFGRRTFGPPPEGYDPYSHGMPTGAAPLERTR</sequence>
<evidence type="ECO:0000256" key="1">
    <source>
        <dbReference type="SAM" id="MobiDB-lite"/>
    </source>
</evidence>
<name>A0A4S8NZ58_9ACTN</name>
<protein>
    <submittedName>
        <fullName evidence="2">Uncharacterized protein</fullName>
    </submittedName>
</protein>
<feature type="region of interest" description="Disordered" evidence="1">
    <location>
        <begin position="65"/>
        <end position="96"/>
    </location>
</feature>
<keyword evidence="3" id="KW-1185">Reference proteome</keyword>
<accession>A0A4S8NZ58</accession>
<comment type="caution">
    <text evidence="2">The sequence shown here is derived from an EMBL/GenBank/DDBJ whole genome shotgun (WGS) entry which is preliminary data.</text>
</comment>
<evidence type="ECO:0000313" key="2">
    <source>
        <dbReference type="EMBL" id="THV22878.1"/>
    </source>
</evidence>
<reference evidence="2 3" key="1">
    <citation type="journal article" date="2018" name="Int. J. Syst. Evol. Microbiol.">
        <title>Glycomyces paridis sp. nov., isolated from the medicinal plant Paris polyphylla.</title>
        <authorList>
            <person name="Fang X.M."/>
            <person name="Bai J.L."/>
            <person name="Su J."/>
            <person name="Zhao L.L."/>
            <person name="Liu H.Y."/>
            <person name="Ma B.P."/>
            <person name="Zhang Y.Q."/>
            <person name="Yu L.Y."/>
        </authorList>
    </citation>
    <scope>NUCLEOTIDE SEQUENCE [LARGE SCALE GENOMIC DNA]</scope>
    <source>
        <strain evidence="2 3">CPCC 204357</strain>
    </source>
</reference>
<dbReference type="EMBL" id="STGX01000023">
    <property type="protein sequence ID" value="THV22878.1"/>
    <property type="molecule type" value="Genomic_DNA"/>
</dbReference>
<gene>
    <name evidence="2" type="ORF">E9998_23645</name>
</gene>
<dbReference type="Proteomes" id="UP000305792">
    <property type="component" value="Unassembled WGS sequence"/>
</dbReference>